<keyword evidence="2" id="KW-1185">Reference proteome</keyword>
<sequence length="64" mass="7571">MDEDELLMAEINAVASRADQHRDKPMDLKLVSKTLSSMFPHRSPEEIEDKCMDVWRARGIFWRH</sequence>
<accession>A0ABU0BQ22</accession>
<protein>
    <submittedName>
        <fullName evidence="1">Uncharacterized protein</fullName>
    </submittedName>
</protein>
<dbReference type="RefSeq" id="WP_307229410.1">
    <property type="nucleotide sequence ID" value="NZ_JAUSVF010000001.1"/>
</dbReference>
<dbReference type="Proteomes" id="UP001230207">
    <property type="component" value="Unassembled WGS sequence"/>
</dbReference>
<reference evidence="1 2" key="1">
    <citation type="submission" date="2023-07" db="EMBL/GenBank/DDBJ databases">
        <title>Genomic Encyclopedia of Type Strains, Phase IV (KMG-IV): sequencing the most valuable type-strain genomes for metagenomic binning, comparative biology and taxonomic classification.</title>
        <authorList>
            <person name="Goeker M."/>
        </authorList>
    </citation>
    <scope>NUCLEOTIDE SEQUENCE [LARGE SCALE GENOMIC DNA]</scope>
    <source>
        <strain evidence="1 2">DSM 1112</strain>
    </source>
</reference>
<comment type="caution">
    <text evidence="1">The sequence shown here is derived from an EMBL/GenBank/DDBJ whole genome shotgun (WGS) entry which is preliminary data.</text>
</comment>
<organism evidence="1 2">
    <name type="scientific">Pararhizobium capsulatum DSM 1112</name>
    <dbReference type="NCBI Taxonomy" id="1121113"/>
    <lineage>
        <taxon>Bacteria</taxon>
        <taxon>Pseudomonadati</taxon>
        <taxon>Pseudomonadota</taxon>
        <taxon>Alphaproteobacteria</taxon>
        <taxon>Hyphomicrobiales</taxon>
        <taxon>Rhizobiaceae</taxon>
        <taxon>Rhizobium/Agrobacterium group</taxon>
        <taxon>Pararhizobium</taxon>
    </lineage>
</organism>
<evidence type="ECO:0000313" key="1">
    <source>
        <dbReference type="EMBL" id="MDQ0320033.1"/>
    </source>
</evidence>
<name>A0ABU0BQ22_9HYPH</name>
<proteinExistence type="predicted"/>
<dbReference type="EMBL" id="JAUSVF010000001">
    <property type="protein sequence ID" value="MDQ0320033.1"/>
    <property type="molecule type" value="Genomic_DNA"/>
</dbReference>
<evidence type="ECO:0000313" key="2">
    <source>
        <dbReference type="Proteomes" id="UP001230207"/>
    </source>
</evidence>
<gene>
    <name evidence="1" type="ORF">QO002_002171</name>
</gene>